<accession>A0ABU2MAA4</accession>
<dbReference type="InterPro" id="IPR043917">
    <property type="entry name" value="DUF5753"/>
</dbReference>
<keyword evidence="3" id="KW-1185">Reference proteome</keyword>
<dbReference type="InterPro" id="IPR010982">
    <property type="entry name" value="Lambda_DNA-bd_dom_sf"/>
</dbReference>
<reference evidence="3" key="1">
    <citation type="submission" date="2023-07" db="EMBL/GenBank/DDBJ databases">
        <title>30 novel species of actinomycetes from the DSMZ collection.</title>
        <authorList>
            <person name="Nouioui I."/>
        </authorList>
    </citation>
    <scope>NUCLEOTIDE SEQUENCE [LARGE SCALE GENOMIC DNA]</scope>
    <source>
        <strain evidence="3">DSM 44743</strain>
    </source>
</reference>
<dbReference type="SMART" id="SM00530">
    <property type="entry name" value="HTH_XRE"/>
    <property type="match status" value="1"/>
</dbReference>
<dbReference type="EMBL" id="JAVREP010000008">
    <property type="protein sequence ID" value="MDT0329542.1"/>
    <property type="molecule type" value="Genomic_DNA"/>
</dbReference>
<dbReference type="SUPFAM" id="SSF47413">
    <property type="entry name" value="lambda repressor-like DNA-binding domains"/>
    <property type="match status" value="1"/>
</dbReference>
<dbReference type="Pfam" id="PF19054">
    <property type="entry name" value="DUF5753"/>
    <property type="match status" value="1"/>
</dbReference>
<dbReference type="InterPro" id="IPR001387">
    <property type="entry name" value="Cro/C1-type_HTH"/>
</dbReference>
<sequence>MDKRSKKDPTLQRFARELSQLRRDSDLSQNALAAKLRMSGATIGHYERAERALTKRTVTLLDEALDARGTLLALWPQLSQTHAPAYATTFFGALAHASLLRDYHPLLVPGLLQSESYARATIKAGSVRATEEEVEKLVEARMHRQEEVSRSRLTIWAIVSEQVIRHLEQDPDILKSQIDRLLSAADTGRVELQVLPSTLSVRRHPGLSGAFSVLTFSFQPDLMYVEGPGSGTMITDGAVVEETTLAFGRIQAAALSPEQTVDFLKKIRGDLHE</sequence>
<proteinExistence type="predicted"/>
<protein>
    <submittedName>
        <fullName evidence="2">Helix-turn-helix transcriptional regulator</fullName>
    </submittedName>
</protein>
<evidence type="ECO:0000259" key="1">
    <source>
        <dbReference type="PROSITE" id="PS50943"/>
    </source>
</evidence>
<dbReference type="RefSeq" id="WP_311512185.1">
    <property type="nucleotide sequence ID" value="NZ_JAVREP010000008.1"/>
</dbReference>
<dbReference type="Gene3D" id="1.10.260.40">
    <property type="entry name" value="lambda repressor-like DNA-binding domains"/>
    <property type="match status" value="1"/>
</dbReference>
<evidence type="ECO:0000313" key="2">
    <source>
        <dbReference type="EMBL" id="MDT0329542.1"/>
    </source>
</evidence>
<name>A0ABU2MAA4_9ACTN</name>
<dbReference type="Pfam" id="PF13560">
    <property type="entry name" value="HTH_31"/>
    <property type="match status" value="1"/>
</dbReference>
<dbReference type="CDD" id="cd00093">
    <property type="entry name" value="HTH_XRE"/>
    <property type="match status" value="1"/>
</dbReference>
<gene>
    <name evidence="2" type="ORF">RM479_14070</name>
</gene>
<organism evidence="2 3">
    <name type="scientific">Nocardiopsis lambiniae</name>
    <dbReference type="NCBI Taxonomy" id="3075539"/>
    <lineage>
        <taxon>Bacteria</taxon>
        <taxon>Bacillati</taxon>
        <taxon>Actinomycetota</taxon>
        <taxon>Actinomycetes</taxon>
        <taxon>Streptosporangiales</taxon>
        <taxon>Nocardiopsidaceae</taxon>
        <taxon>Nocardiopsis</taxon>
    </lineage>
</organism>
<evidence type="ECO:0000313" key="3">
    <source>
        <dbReference type="Proteomes" id="UP001183390"/>
    </source>
</evidence>
<comment type="caution">
    <text evidence="2">The sequence shown here is derived from an EMBL/GenBank/DDBJ whole genome shotgun (WGS) entry which is preliminary data.</text>
</comment>
<dbReference type="Proteomes" id="UP001183390">
    <property type="component" value="Unassembled WGS sequence"/>
</dbReference>
<dbReference type="PROSITE" id="PS50943">
    <property type="entry name" value="HTH_CROC1"/>
    <property type="match status" value="1"/>
</dbReference>
<feature type="domain" description="HTH cro/C1-type" evidence="1">
    <location>
        <begin position="18"/>
        <end position="72"/>
    </location>
</feature>